<accession>A0A316GAS9</accession>
<dbReference type="InterPro" id="IPR025235">
    <property type="entry name" value="DUF4178"/>
</dbReference>
<keyword evidence="4" id="KW-1185">Reference proteome</keyword>
<dbReference type="Pfam" id="PF13785">
    <property type="entry name" value="DUF4178"/>
    <property type="match status" value="1"/>
</dbReference>
<dbReference type="Proteomes" id="UP000245708">
    <property type="component" value="Unassembled WGS sequence"/>
</dbReference>
<organism evidence="3 4">
    <name type="scientific">Roseicyclus mahoneyensis</name>
    <dbReference type="NCBI Taxonomy" id="164332"/>
    <lineage>
        <taxon>Bacteria</taxon>
        <taxon>Pseudomonadati</taxon>
        <taxon>Pseudomonadota</taxon>
        <taxon>Alphaproteobacteria</taxon>
        <taxon>Rhodobacterales</taxon>
        <taxon>Roseobacteraceae</taxon>
        <taxon>Roseicyclus</taxon>
    </lineage>
</organism>
<evidence type="ECO:0000259" key="2">
    <source>
        <dbReference type="Pfam" id="PF13785"/>
    </source>
</evidence>
<proteinExistence type="predicted"/>
<sequence length="422" mass="46184">MSRAQGLSSINCTQCGAGLSVLGGGRVLTQVCGYCGSVLDAQDNYKVLTSIGKRDHPDSPVQIGMTLTYEGVEFTVIGTIGKVERWKGGTAAWVEHQVFSPTHGYAWLTWESGHFTFSRKIRDFNMGQWVSSAGVEIADSPPVRHHRGQRYKYYETSTSEIDFMEGEFNWVPELGETTTAVVLLGPDAMLSLRDGKTEREVEMTTLLPRDATAREMGATLPPGAESRHPLSPYQPFPEEAFARRIVGLSAIAAFVLALVFSVISGPRVLDQQQVPIGQAPASFAFNMSNTAQIASLRLDTDVSNDWVVIGAQITNPDGTTLVEGGRLVQYYSGRDSDGSWSEGNRGATLRFRAEQAGTHQITLGRAEGTGGTSMSVRIDEGKATSFWLFVVSGLFVLGWIYLKARRAIHDKFRFAGSDWHEE</sequence>
<dbReference type="EMBL" id="QGGW01000011">
    <property type="protein sequence ID" value="PWK57988.1"/>
    <property type="molecule type" value="Genomic_DNA"/>
</dbReference>
<gene>
    <name evidence="3" type="ORF">C7455_11138</name>
</gene>
<protein>
    <submittedName>
        <fullName evidence="3">Uncharacterized protein DUF4178</fullName>
    </submittedName>
</protein>
<dbReference type="OrthoDB" id="228033at2"/>
<name>A0A316GAS9_9RHOB</name>
<evidence type="ECO:0000313" key="4">
    <source>
        <dbReference type="Proteomes" id="UP000245708"/>
    </source>
</evidence>
<reference evidence="3 4" key="1">
    <citation type="submission" date="2018-05" db="EMBL/GenBank/DDBJ databases">
        <title>Genomic Encyclopedia of Type Strains, Phase IV (KMG-IV): sequencing the most valuable type-strain genomes for metagenomic binning, comparative biology and taxonomic classification.</title>
        <authorList>
            <person name="Goeker M."/>
        </authorList>
    </citation>
    <scope>NUCLEOTIDE SEQUENCE [LARGE SCALE GENOMIC DNA]</scope>
    <source>
        <strain evidence="3 4">DSM 16097</strain>
    </source>
</reference>
<feature type="domain" description="DUF4178" evidence="2">
    <location>
        <begin position="62"/>
        <end position="194"/>
    </location>
</feature>
<dbReference type="RefSeq" id="WP_109670395.1">
    <property type="nucleotide sequence ID" value="NZ_QGGW01000011.1"/>
</dbReference>
<feature type="transmembrane region" description="Helical" evidence="1">
    <location>
        <begin position="384"/>
        <end position="402"/>
    </location>
</feature>
<evidence type="ECO:0000256" key="1">
    <source>
        <dbReference type="SAM" id="Phobius"/>
    </source>
</evidence>
<dbReference type="AlphaFoldDB" id="A0A316GAS9"/>
<keyword evidence="1" id="KW-1133">Transmembrane helix</keyword>
<comment type="caution">
    <text evidence="3">The sequence shown here is derived from an EMBL/GenBank/DDBJ whole genome shotgun (WGS) entry which is preliminary data.</text>
</comment>
<keyword evidence="1" id="KW-0812">Transmembrane</keyword>
<keyword evidence="1" id="KW-0472">Membrane</keyword>
<evidence type="ECO:0000313" key="3">
    <source>
        <dbReference type="EMBL" id="PWK57988.1"/>
    </source>
</evidence>